<reference evidence="2 3" key="1">
    <citation type="submission" date="2024-06" db="EMBL/GenBank/DDBJ databases">
        <title>The Natural Products Discovery Center: Release of the First 8490 Sequenced Strains for Exploring Actinobacteria Biosynthetic Diversity.</title>
        <authorList>
            <person name="Kalkreuter E."/>
            <person name="Kautsar S.A."/>
            <person name="Yang D."/>
            <person name="Bader C.D."/>
            <person name="Teijaro C.N."/>
            <person name="Fluegel L."/>
            <person name="Davis C.M."/>
            <person name="Simpson J.R."/>
            <person name="Lauterbach L."/>
            <person name="Steele A.D."/>
            <person name="Gui C."/>
            <person name="Meng S."/>
            <person name="Li G."/>
            <person name="Viehrig K."/>
            <person name="Ye F."/>
            <person name="Su P."/>
            <person name="Kiefer A.F."/>
            <person name="Nichols A."/>
            <person name="Cepeda A.J."/>
            <person name="Yan W."/>
            <person name="Fan B."/>
            <person name="Jiang Y."/>
            <person name="Adhikari A."/>
            <person name="Zheng C.-J."/>
            <person name="Schuster L."/>
            <person name="Cowan T.M."/>
            <person name="Smanski M.J."/>
            <person name="Chevrette M.G."/>
            <person name="De Carvalho L.P.S."/>
            <person name="Shen B."/>
        </authorList>
    </citation>
    <scope>NUCLEOTIDE SEQUENCE [LARGE SCALE GENOMIC DNA]</scope>
    <source>
        <strain evidence="2 3">NPDC046851</strain>
    </source>
</reference>
<evidence type="ECO:0000313" key="2">
    <source>
        <dbReference type="EMBL" id="MEU6804598.1"/>
    </source>
</evidence>
<dbReference type="RefSeq" id="WP_359698526.1">
    <property type="nucleotide sequence ID" value="NZ_JBEYXT010000149.1"/>
</dbReference>
<evidence type="ECO:0000313" key="3">
    <source>
        <dbReference type="Proteomes" id="UP001551189"/>
    </source>
</evidence>
<feature type="compositionally biased region" description="Basic and acidic residues" evidence="1">
    <location>
        <begin position="222"/>
        <end position="246"/>
    </location>
</feature>
<feature type="compositionally biased region" description="Basic and acidic residues" evidence="1">
    <location>
        <begin position="354"/>
        <end position="364"/>
    </location>
</feature>
<sequence length="375" mass="41568">MPGKRVRRREDEGSNGPDRPDGPDVETVLDELYVTPPSDFVGRREVWAAAARTSGRGDDARAIRGARRPTLAAWAANLLLRSRPEESRQFLELGESLREAYRTLDPGGLKELSDQRRRVVAALSREAAGLARTAGQPLSGSVLQEVESTLRAVLADADAARRWSGGRLETALAPPSTFSSDTEPSDATPTATKRPTRATARPPAPVKGKRSAPAEVPAASTRRREEKDELAERRRERQLRLEREQRLAQAREAAEAAERRLGNRRAEAEDADASLRRTRDHRDRARRQASAAEQQLRKARAALERAQEQVSRAQDQVGRAEGQAGHAEEDLDRAEQEQRQAEERRRTATAALTEAEREARDAARAVHRLSRSHGD</sequence>
<feature type="compositionally biased region" description="Low complexity" evidence="1">
    <location>
        <begin position="187"/>
        <end position="201"/>
    </location>
</feature>
<feature type="compositionally biased region" description="Basic residues" evidence="1">
    <location>
        <begin position="365"/>
        <end position="375"/>
    </location>
</feature>
<dbReference type="Proteomes" id="UP001551189">
    <property type="component" value="Unassembled WGS sequence"/>
</dbReference>
<feature type="compositionally biased region" description="Basic and acidic residues" evidence="1">
    <location>
        <begin position="252"/>
        <end position="283"/>
    </location>
</feature>
<name>A0ABV3B579_9ACTN</name>
<comment type="caution">
    <text evidence="2">The sequence shown here is derived from an EMBL/GenBank/DDBJ whole genome shotgun (WGS) entry which is preliminary data.</text>
</comment>
<protein>
    <recommendedName>
        <fullName evidence="4">Transposase</fullName>
    </recommendedName>
</protein>
<keyword evidence="3" id="KW-1185">Reference proteome</keyword>
<feature type="region of interest" description="Disordered" evidence="1">
    <location>
        <begin position="1"/>
        <end position="25"/>
    </location>
</feature>
<accession>A0ABV3B579</accession>
<evidence type="ECO:0008006" key="4">
    <source>
        <dbReference type="Google" id="ProtNLM"/>
    </source>
</evidence>
<feature type="compositionally biased region" description="Basic and acidic residues" evidence="1">
    <location>
        <begin position="333"/>
        <end position="346"/>
    </location>
</feature>
<feature type="region of interest" description="Disordered" evidence="1">
    <location>
        <begin position="166"/>
        <end position="375"/>
    </location>
</feature>
<feature type="compositionally biased region" description="Basic and acidic residues" evidence="1">
    <location>
        <begin position="8"/>
        <end position="22"/>
    </location>
</feature>
<gene>
    <name evidence="2" type="ORF">ABZ931_26845</name>
</gene>
<evidence type="ECO:0000256" key="1">
    <source>
        <dbReference type="SAM" id="MobiDB-lite"/>
    </source>
</evidence>
<dbReference type="EMBL" id="JBEYXT010000149">
    <property type="protein sequence ID" value="MEU6804598.1"/>
    <property type="molecule type" value="Genomic_DNA"/>
</dbReference>
<proteinExistence type="predicted"/>
<organism evidence="2 3">
    <name type="scientific">Streptomyces neyagawaensis</name>
    <dbReference type="NCBI Taxonomy" id="42238"/>
    <lineage>
        <taxon>Bacteria</taxon>
        <taxon>Bacillati</taxon>
        <taxon>Actinomycetota</taxon>
        <taxon>Actinomycetes</taxon>
        <taxon>Kitasatosporales</taxon>
        <taxon>Streptomycetaceae</taxon>
        <taxon>Streptomyces</taxon>
    </lineage>
</organism>